<evidence type="ECO:0000313" key="8">
    <source>
        <dbReference type="Proteomes" id="UP000217171"/>
    </source>
</evidence>
<dbReference type="HAMAP" id="MF_00340">
    <property type="entry name" value="Ribosomal_bL32"/>
    <property type="match status" value="1"/>
</dbReference>
<dbReference type="GO" id="GO:0015934">
    <property type="term" value="C:large ribosomal subunit"/>
    <property type="evidence" value="ECO:0007669"/>
    <property type="project" value="InterPro"/>
</dbReference>
<comment type="similarity">
    <text evidence="1 5">Belongs to the bacterial ribosomal protein bL32 family.</text>
</comment>
<evidence type="ECO:0000256" key="6">
    <source>
        <dbReference type="SAM" id="MobiDB-lite"/>
    </source>
</evidence>
<protein>
    <recommendedName>
        <fullName evidence="4 5">Large ribosomal subunit protein bL32</fullName>
    </recommendedName>
</protein>
<evidence type="ECO:0000256" key="4">
    <source>
        <dbReference type="ARBA" id="ARBA00035178"/>
    </source>
</evidence>
<dbReference type="GO" id="GO:0003735">
    <property type="term" value="F:structural constituent of ribosome"/>
    <property type="evidence" value="ECO:0007669"/>
    <property type="project" value="InterPro"/>
</dbReference>
<sequence length="57" mass="6633">MPVPKRKMSRARTRSRRSMWKTTPANLATCEQCQQPKLQHTACPTCGTYNRRQVLEV</sequence>
<keyword evidence="8" id="KW-1185">Reference proteome</keyword>
<reference evidence="7 8" key="1">
    <citation type="submission" date="2016-07" db="EMBL/GenBank/DDBJ databases">
        <title>High microdiversification within the ubiquitous acI lineage of Actinobacteria.</title>
        <authorList>
            <person name="Neuenschwander S.M."/>
            <person name="Salcher M."/>
            <person name="Ghai R."/>
            <person name="Pernthaler J."/>
        </authorList>
    </citation>
    <scope>NUCLEOTIDE SEQUENCE [LARGE SCALE GENOMIC DNA]</scope>
    <source>
        <strain evidence="7">MMS-21-160</strain>
    </source>
</reference>
<name>A0A249K9M8_9ACTN</name>
<dbReference type="RefSeq" id="WP_095672499.1">
    <property type="nucleotide sequence ID" value="NZ_CP016771.1"/>
</dbReference>
<organism evidence="7 8">
    <name type="scientific">Candidatus Nanopelagicus hibericus</name>
    <dbReference type="NCBI Taxonomy" id="1884915"/>
    <lineage>
        <taxon>Bacteria</taxon>
        <taxon>Bacillati</taxon>
        <taxon>Actinomycetota</taxon>
        <taxon>Actinomycetes</taxon>
        <taxon>Candidatus Nanopelagicales</taxon>
        <taxon>Candidatus Nanopelagicaceae</taxon>
        <taxon>Candidatus Nanopelagicus</taxon>
    </lineage>
</organism>
<evidence type="ECO:0000256" key="5">
    <source>
        <dbReference type="HAMAP-Rule" id="MF_00340"/>
    </source>
</evidence>
<dbReference type="Pfam" id="PF01783">
    <property type="entry name" value="Ribosomal_L32p"/>
    <property type="match status" value="1"/>
</dbReference>
<dbReference type="KEGG" id="nhi:B1s21160_03940"/>
<evidence type="ECO:0000313" key="7">
    <source>
        <dbReference type="EMBL" id="ASY13472.1"/>
    </source>
</evidence>
<dbReference type="InterPro" id="IPR011332">
    <property type="entry name" value="Ribosomal_zn-bd"/>
</dbReference>
<dbReference type="GO" id="GO:0006412">
    <property type="term" value="P:translation"/>
    <property type="evidence" value="ECO:0007669"/>
    <property type="project" value="UniProtKB-UniRule"/>
</dbReference>
<dbReference type="Proteomes" id="UP000217171">
    <property type="component" value="Chromosome"/>
</dbReference>
<dbReference type="InterPro" id="IPR002677">
    <property type="entry name" value="Ribosomal_bL32"/>
</dbReference>
<accession>A0A249K9M8</accession>
<dbReference type="PANTHER" id="PTHR35534:SF1">
    <property type="entry name" value="LARGE RIBOSOMAL SUBUNIT PROTEIN BL32"/>
    <property type="match status" value="1"/>
</dbReference>
<keyword evidence="2 5" id="KW-0689">Ribosomal protein</keyword>
<dbReference type="SUPFAM" id="SSF57829">
    <property type="entry name" value="Zn-binding ribosomal proteins"/>
    <property type="match status" value="1"/>
</dbReference>
<dbReference type="InterPro" id="IPR044957">
    <property type="entry name" value="Ribosomal_bL32_bact"/>
</dbReference>
<dbReference type="OrthoDB" id="9807363at2"/>
<gene>
    <name evidence="5" type="primary">rpmF</name>
    <name evidence="7" type="ORF">B1s21160_03940</name>
</gene>
<evidence type="ECO:0000256" key="3">
    <source>
        <dbReference type="ARBA" id="ARBA00023274"/>
    </source>
</evidence>
<dbReference type="PANTHER" id="PTHR35534">
    <property type="entry name" value="50S RIBOSOMAL PROTEIN L32"/>
    <property type="match status" value="1"/>
</dbReference>
<proteinExistence type="inferred from homology"/>
<dbReference type="EMBL" id="CP016771">
    <property type="protein sequence ID" value="ASY13472.1"/>
    <property type="molecule type" value="Genomic_DNA"/>
</dbReference>
<feature type="region of interest" description="Disordered" evidence="6">
    <location>
        <begin position="1"/>
        <end position="21"/>
    </location>
</feature>
<feature type="compositionally biased region" description="Basic residues" evidence="6">
    <location>
        <begin position="1"/>
        <end position="19"/>
    </location>
</feature>
<keyword evidence="3 5" id="KW-0687">Ribonucleoprotein</keyword>
<evidence type="ECO:0000256" key="2">
    <source>
        <dbReference type="ARBA" id="ARBA00022980"/>
    </source>
</evidence>
<dbReference type="AlphaFoldDB" id="A0A249K9M8"/>
<evidence type="ECO:0000256" key="1">
    <source>
        <dbReference type="ARBA" id="ARBA00008560"/>
    </source>
</evidence>
<dbReference type="NCBIfam" id="TIGR01031">
    <property type="entry name" value="rpmF_bact"/>
    <property type="match status" value="1"/>
</dbReference>